<dbReference type="FunCoup" id="A0A2P5D0K0">
    <property type="interactions" value="4"/>
</dbReference>
<dbReference type="EMBL" id="JXTC01000309">
    <property type="protein sequence ID" value="PON66822.1"/>
    <property type="molecule type" value="Genomic_DNA"/>
</dbReference>
<gene>
    <name evidence="1" type="ORF">TorRG33x02_266800</name>
</gene>
<dbReference type="OrthoDB" id="984078at2759"/>
<keyword evidence="2" id="KW-1185">Reference proteome</keyword>
<accession>A0A2P5D0K0</accession>
<sequence>MKASNFGKRIASSGSVVTVVSFQRRSSFRCCCYNVPYLLRQLIWRLKSHWKRALGAQRSRVRYSYDIRSYSLNFDDGFF</sequence>
<organism evidence="1 2">
    <name type="scientific">Trema orientale</name>
    <name type="common">Charcoal tree</name>
    <name type="synonym">Celtis orientalis</name>
    <dbReference type="NCBI Taxonomy" id="63057"/>
    <lineage>
        <taxon>Eukaryota</taxon>
        <taxon>Viridiplantae</taxon>
        <taxon>Streptophyta</taxon>
        <taxon>Embryophyta</taxon>
        <taxon>Tracheophyta</taxon>
        <taxon>Spermatophyta</taxon>
        <taxon>Magnoliopsida</taxon>
        <taxon>eudicotyledons</taxon>
        <taxon>Gunneridae</taxon>
        <taxon>Pentapetalae</taxon>
        <taxon>rosids</taxon>
        <taxon>fabids</taxon>
        <taxon>Rosales</taxon>
        <taxon>Cannabaceae</taxon>
        <taxon>Trema</taxon>
    </lineage>
</organism>
<comment type="caution">
    <text evidence="1">The sequence shown here is derived from an EMBL/GenBank/DDBJ whole genome shotgun (WGS) entry which is preliminary data.</text>
</comment>
<dbReference type="AlphaFoldDB" id="A0A2P5D0K0"/>
<dbReference type="Proteomes" id="UP000237000">
    <property type="component" value="Unassembled WGS sequence"/>
</dbReference>
<dbReference type="PANTHER" id="PTHR34538">
    <property type="entry name" value="EXPRESSED PROTEIN"/>
    <property type="match status" value="1"/>
</dbReference>
<reference evidence="2" key="1">
    <citation type="submission" date="2016-06" db="EMBL/GenBank/DDBJ databases">
        <title>Parallel loss of symbiosis genes in relatives of nitrogen-fixing non-legume Parasponia.</title>
        <authorList>
            <person name="Van Velzen R."/>
            <person name="Holmer R."/>
            <person name="Bu F."/>
            <person name="Rutten L."/>
            <person name="Van Zeijl A."/>
            <person name="Liu W."/>
            <person name="Santuari L."/>
            <person name="Cao Q."/>
            <person name="Sharma T."/>
            <person name="Shen D."/>
            <person name="Roswanjaya Y."/>
            <person name="Wardhani T."/>
            <person name="Kalhor M.S."/>
            <person name="Jansen J."/>
            <person name="Van den Hoogen J."/>
            <person name="Gungor B."/>
            <person name="Hartog M."/>
            <person name="Hontelez J."/>
            <person name="Verver J."/>
            <person name="Yang W.-C."/>
            <person name="Schijlen E."/>
            <person name="Repin R."/>
            <person name="Schilthuizen M."/>
            <person name="Schranz E."/>
            <person name="Heidstra R."/>
            <person name="Miyata K."/>
            <person name="Fedorova E."/>
            <person name="Kohlen W."/>
            <person name="Bisseling T."/>
            <person name="Smit S."/>
            <person name="Geurts R."/>
        </authorList>
    </citation>
    <scope>NUCLEOTIDE SEQUENCE [LARGE SCALE GENOMIC DNA]</scope>
    <source>
        <strain evidence="2">cv. RG33-2</strain>
    </source>
</reference>
<dbReference type="InParanoid" id="A0A2P5D0K0"/>
<dbReference type="PANTHER" id="PTHR34538:SF4">
    <property type="entry name" value="EXPRESSED PROTEIN"/>
    <property type="match status" value="1"/>
</dbReference>
<proteinExistence type="predicted"/>
<name>A0A2P5D0K0_TREOI</name>
<protein>
    <submittedName>
        <fullName evidence="1">Uncharacterized protein</fullName>
    </submittedName>
</protein>
<evidence type="ECO:0000313" key="2">
    <source>
        <dbReference type="Proteomes" id="UP000237000"/>
    </source>
</evidence>
<evidence type="ECO:0000313" key="1">
    <source>
        <dbReference type="EMBL" id="PON66822.1"/>
    </source>
</evidence>